<keyword evidence="1" id="KW-0677">Repeat</keyword>
<keyword evidence="5" id="KW-0378">Hydrolase</keyword>
<dbReference type="Gene3D" id="2.10.270.10">
    <property type="entry name" value="Cholin Binding"/>
    <property type="match status" value="2"/>
</dbReference>
<evidence type="ECO:0000256" key="2">
    <source>
        <dbReference type="PROSITE-ProRule" id="PRU00591"/>
    </source>
</evidence>
<reference evidence="5" key="1">
    <citation type="submission" date="2020-10" db="EMBL/GenBank/DDBJ databases">
        <authorList>
            <person name="Gilroy R."/>
        </authorList>
    </citation>
    <scope>NUCLEOTIDE SEQUENCE</scope>
    <source>
        <strain evidence="5">ChiSjej4B22-8148</strain>
    </source>
</reference>
<accession>A0A9D1AFF6</accession>
<feature type="signal peptide" evidence="3">
    <location>
        <begin position="1"/>
        <end position="27"/>
    </location>
</feature>
<dbReference type="Gene3D" id="2.20.120.10">
    <property type="entry name" value="Multimodular pneumococcal cell wall endolysin, domain 3"/>
    <property type="match status" value="1"/>
</dbReference>
<dbReference type="InterPro" id="IPR018337">
    <property type="entry name" value="Cell_wall/Cho-bd_repeat"/>
</dbReference>
<dbReference type="Pfam" id="PF01473">
    <property type="entry name" value="Choline_bind_1"/>
    <property type="match status" value="2"/>
</dbReference>
<proteinExistence type="predicted"/>
<feature type="repeat" description="Cell wall-binding" evidence="2">
    <location>
        <begin position="66"/>
        <end position="85"/>
    </location>
</feature>
<evidence type="ECO:0000259" key="4">
    <source>
        <dbReference type="Pfam" id="PF07486"/>
    </source>
</evidence>
<dbReference type="AlphaFoldDB" id="A0A9D1AFF6"/>
<sequence>MRHSSRKKFFAAGVLFILLLLSMTVQAEAAWKKNSNGTYSYYSNGKKVKNKWIGDDYYVNSKGVRQTGWLQKGGKWYYFTKSGKLVKSKWIKSQGNMYYAGSDGVLLANGRKKVGKYYYAFSKRGVKLTGKRTYGGKTYFFGYKTGRMLTNQWVKTNKKYYYYGSNGVMAKSAWIGRYYVNSKGQRVTNTWKSGRYLGSNGKAVVGLKKIGKYYYYFDKKTYKKVTSTTLKINGTTYKFDSSGKGKKVTTVPKASVSVESTYYTDPDVSDETLLAAIIYCESGNQSYNGQVAVGMVIMNRVRSSLFPSDLREVIYQKTQFEPTRNGSMTRALKNSSLVTASCRKAAKTVLQKYKSAGKSSRVYLTLNGKKVNFSSYLFFMTKPAYRRLGLTSSYRTIGDHVFFKTWK</sequence>
<feature type="chain" id="PRO_5039314410" evidence="3">
    <location>
        <begin position="28"/>
        <end position="407"/>
    </location>
</feature>
<evidence type="ECO:0000313" key="6">
    <source>
        <dbReference type="Proteomes" id="UP000886757"/>
    </source>
</evidence>
<feature type="repeat" description="Cell wall-binding" evidence="2">
    <location>
        <begin position="150"/>
        <end position="169"/>
    </location>
</feature>
<evidence type="ECO:0000256" key="1">
    <source>
        <dbReference type="ARBA" id="ARBA00022737"/>
    </source>
</evidence>
<dbReference type="SUPFAM" id="SSF69360">
    <property type="entry name" value="Cell wall binding repeat"/>
    <property type="match status" value="1"/>
</dbReference>
<dbReference type="InterPro" id="IPR011105">
    <property type="entry name" value="Cell_wall_hydrolase_SleB"/>
</dbReference>
<comment type="caution">
    <text evidence="5">The sequence shown here is derived from an EMBL/GenBank/DDBJ whole genome shotgun (WGS) entry which is preliminary data.</text>
</comment>
<feature type="domain" description="Cell wall hydrolase SleB" evidence="4">
    <location>
        <begin position="285"/>
        <end position="402"/>
    </location>
</feature>
<dbReference type="GO" id="GO:0016787">
    <property type="term" value="F:hydrolase activity"/>
    <property type="evidence" value="ECO:0007669"/>
    <property type="project" value="UniProtKB-KW"/>
</dbReference>
<dbReference type="Gene3D" id="1.10.10.2520">
    <property type="entry name" value="Cell wall hydrolase SleB, domain 1"/>
    <property type="match status" value="1"/>
</dbReference>
<name>A0A9D1AFF6_9FIRM</name>
<reference evidence="5" key="2">
    <citation type="journal article" date="2021" name="PeerJ">
        <title>Extensive microbial diversity within the chicken gut microbiome revealed by metagenomics and culture.</title>
        <authorList>
            <person name="Gilroy R."/>
            <person name="Ravi A."/>
            <person name="Getino M."/>
            <person name="Pursley I."/>
            <person name="Horton D.L."/>
            <person name="Alikhan N.F."/>
            <person name="Baker D."/>
            <person name="Gharbi K."/>
            <person name="Hall N."/>
            <person name="Watson M."/>
            <person name="Adriaenssens E.M."/>
            <person name="Foster-Nyarko E."/>
            <person name="Jarju S."/>
            <person name="Secka A."/>
            <person name="Antonio M."/>
            <person name="Oren A."/>
            <person name="Chaudhuri R.R."/>
            <person name="La Ragione R."/>
            <person name="Hildebrand F."/>
            <person name="Pallen M.J."/>
        </authorList>
    </citation>
    <scope>NUCLEOTIDE SEQUENCE</scope>
    <source>
        <strain evidence="5">ChiSjej4B22-8148</strain>
    </source>
</reference>
<evidence type="ECO:0000313" key="5">
    <source>
        <dbReference type="EMBL" id="HIR14379.1"/>
    </source>
</evidence>
<gene>
    <name evidence="5" type="ORF">IAB31_10720</name>
</gene>
<organism evidence="5 6">
    <name type="scientific">Candidatus Choladousia intestinavium</name>
    <dbReference type="NCBI Taxonomy" id="2840727"/>
    <lineage>
        <taxon>Bacteria</taxon>
        <taxon>Bacillati</taxon>
        <taxon>Bacillota</taxon>
        <taxon>Clostridia</taxon>
        <taxon>Lachnospirales</taxon>
        <taxon>Lachnospiraceae</taxon>
        <taxon>Lachnospiraceae incertae sedis</taxon>
        <taxon>Candidatus Choladousia</taxon>
    </lineage>
</organism>
<dbReference type="Proteomes" id="UP000886757">
    <property type="component" value="Unassembled WGS sequence"/>
</dbReference>
<dbReference type="Pfam" id="PF19085">
    <property type="entry name" value="Choline_bind_2"/>
    <property type="match status" value="1"/>
</dbReference>
<evidence type="ECO:0000256" key="3">
    <source>
        <dbReference type="SAM" id="SignalP"/>
    </source>
</evidence>
<dbReference type="InterPro" id="IPR042047">
    <property type="entry name" value="SleB_dom1"/>
</dbReference>
<protein>
    <submittedName>
        <fullName evidence="5">Cell wall hydrolase</fullName>
    </submittedName>
</protein>
<dbReference type="Pfam" id="PF07486">
    <property type="entry name" value="Hydrolase_2"/>
    <property type="match status" value="1"/>
</dbReference>
<keyword evidence="3" id="KW-0732">Signal</keyword>
<dbReference type="EMBL" id="DVGK01000119">
    <property type="protein sequence ID" value="HIR14379.1"/>
    <property type="molecule type" value="Genomic_DNA"/>
</dbReference>
<dbReference type="PROSITE" id="PS51170">
    <property type="entry name" value="CW"/>
    <property type="match status" value="2"/>
</dbReference>